<keyword evidence="4 6" id="KW-0472">Membrane</keyword>
<dbReference type="STRING" id="1121326.CLMAG_19940"/>
<evidence type="ECO:0000256" key="5">
    <source>
        <dbReference type="ARBA" id="ARBA00049660"/>
    </source>
</evidence>
<accession>A0A161WKC8</accession>
<name>A0A161WKC8_9CLOT</name>
<keyword evidence="8" id="KW-1185">Reference proteome</keyword>
<dbReference type="Pfam" id="PF01226">
    <property type="entry name" value="Form_Nir_trans"/>
    <property type="match status" value="1"/>
</dbReference>
<evidence type="ECO:0000313" key="8">
    <source>
        <dbReference type="Proteomes" id="UP000076603"/>
    </source>
</evidence>
<evidence type="ECO:0000256" key="6">
    <source>
        <dbReference type="SAM" id="Phobius"/>
    </source>
</evidence>
<dbReference type="Proteomes" id="UP000076603">
    <property type="component" value="Unassembled WGS sequence"/>
</dbReference>
<sequence length="255" mass="27627">MYSEEISNLSAAAVKKEKFFEKGKMKYIISSALAGLYIGLAIVFIYTIGGMLYSAHSPATKIVMGASFGVGLSLVLACGSELFTSNTMIMPLGVLEKKVGWKSVFNICTYSYIGNFIGSILVAGMFVGAGLAQGDTAAFILKSAAAKMAPTFMQLFLRGIMCNILVCLAAWSYYKLKSETAKLIMIFWCLYAFITTGFEHSIANMTLLTIALIIPHEANVSLNGWIHNLTAVTLGNFVGGAIFIGLAYWYISKEK</sequence>
<dbReference type="PANTHER" id="PTHR30520">
    <property type="entry name" value="FORMATE TRANSPORTER-RELATED"/>
    <property type="match status" value="1"/>
</dbReference>
<dbReference type="InterPro" id="IPR023271">
    <property type="entry name" value="Aquaporin-like"/>
</dbReference>
<feature type="transmembrane region" description="Helical" evidence="6">
    <location>
        <begin position="186"/>
        <end position="214"/>
    </location>
</feature>
<feature type="transmembrane region" description="Helical" evidence="6">
    <location>
        <begin position="152"/>
        <end position="174"/>
    </location>
</feature>
<gene>
    <name evidence="7" type="primary">nirC_1</name>
    <name evidence="7" type="ORF">CLMAG_19940</name>
</gene>
<dbReference type="AlphaFoldDB" id="A0A161WKC8"/>
<dbReference type="PROSITE" id="PS01006">
    <property type="entry name" value="FORMATE_NITRITE_TP_2"/>
    <property type="match status" value="1"/>
</dbReference>
<evidence type="ECO:0000256" key="3">
    <source>
        <dbReference type="ARBA" id="ARBA00022989"/>
    </source>
</evidence>
<keyword evidence="3 6" id="KW-1133">Transmembrane helix</keyword>
<dbReference type="RefSeq" id="WP_066621491.1">
    <property type="nucleotide sequence ID" value="NZ_FQXL01000004.1"/>
</dbReference>
<feature type="transmembrane region" description="Helical" evidence="6">
    <location>
        <begin position="27"/>
        <end position="56"/>
    </location>
</feature>
<dbReference type="GO" id="GO:0005886">
    <property type="term" value="C:plasma membrane"/>
    <property type="evidence" value="ECO:0007669"/>
    <property type="project" value="TreeGrafter"/>
</dbReference>
<comment type="similarity">
    <text evidence="5">Belongs to the FNT transporter (TC 1.A.16) family.</text>
</comment>
<keyword evidence="2 6" id="KW-0812">Transmembrane</keyword>
<dbReference type="EMBL" id="LWAE01000002">
    <property type="protein sequence ID" value="KZL92185.1"/>
    <property type="molecule type" value="Genomic_DNA"/>
</dbReference>
<protein>
    <submittedName>
        <fullName evidence="7">Nitrite transporter NirC</fullName>
    </submittedName>
</protein>
<dbReference type="PANTHER" id="PTHR30520:SF8">
    <property type="entry name" value="NITRITE TRANSPORTER NIRC"/>
    <property type="match status" value="1"/>
</dbReference>
<dbReference type="Gene3D" id="1.20.1080.10">
    <property type="entry name" value="Glycerol uptake facilitator protein"/>
    <property type="match status" value="1"/>
</dbReference>
<feature type="transmembrane region" description="Helical" evidence="6">
    <location>
        <begin position="62"/>
        <end position="83"/>
    </location>
</feature>
<dbReference type="GO" id="GO:0015499">
    <property type="term" value="F:formate transmembrane transporter activity"/>
    <property type="evidence" value="ECO:0007669"/>
    <property type="project" value="TreeGrafter"/>
</dbReference>
<organism evidence="7 8">
    <name type="scientific">Clostridium magnum DSM 2767</name>
    <dbReference type="NCBI Taxonomy" id="1121326"/>
    <lineage>
        <taxon>Bacteria</taxon>
        <taxon>Bacillati</taxon>
        <taxon>Bacillota</taxon>
        <taxon>Clostridia</taxon>
        <taxon>Eubacteriales</taxon>
        <taxon>Clostridiaceae</taxon>
        <taxon>Clostridium</taxon>
    </lineage>
</organism>
<evidence type="ECO:0000256" key="1">
    <source>
        <dbReference type="ARBA" id="ARBA00004141"/>
    </source>
</evidence>
<feature type="transmembrane region" description="Helical" evidence="6">
    <location>
        <begin position="104"/>
        <end position="132"/>
    </location>
</feature>
<evidence type="ECO:0000313" key="7">
    <source>
        <dbReference type="EMBL" id="KZL92185.1"/>
    </source>
</evidence>
<proteinExistence type="inferred from homology"/>
<dbReference type="InterPro" id="IPR000292">
    <property type="entry name" value="For/NO2_transpt"/>
</dbReference>
<comment type="caution">
    <text evidence="7">The sequence shown here is derived from an EMBL/GenBank/DDBJ whole genome shotgun (WGS) entry which is preliminary data.</text>
</comment>
<comment type="subcellular location">
    <subcellularLocation>
        <location evidence="1">Membrane</location>
        <topology evidence="1">Multi-pass membrane protein</topology>
    </subcellularLocation>
</comment>
<evidence type="ECO:0000256" key="2">
    <source>
        <dbReference type="ARBA" id="ARBA00022692"/>
    </source>
</evidence>
<dbReference type="PATRIC" id="fig|1121326.3.peg.1984"/>
<reference evidence="7 8" key="1">
    <citation type="submission" date="2016-04" db="EMBL/GenBank/DDBJ databases">
        <title>Genome sequence of Clostridium magnum DSM 2767.</title>
        <authorList>
            <person name="Poehlein A."/>
            <person name="Uhlig R."/>
            <person name="Fischer R."/>
            <person name="Bahl H."/>
            <person name="Daniel R."/>
        </authorList>
    </citation>
    <scope>NUCLEOTIDE SEQUENCE [LARGE SCALE GENOMIC DNA]</scope>
    <source>
        <strain evidence="7 8">DSM 2767</strain>
    </source>
</reference>
<dbReference type="InterPro" id="IPR024002">
    <property type="entry name" value="For/NO2_transpt_CS"/>
</dbReference>
<evidence type="ECO:0000256" key="4">
    <source>
        <dbReference type="ARBA" id="ARBA00023136"/>
    </source>
</evidence>
<feature type="transmembrane region" description="Helical" evidence="6">
    <location>
        <begin position="226"/>
        <end position="251"/>
    </location>
</feature>
<dbReference type="OrthoDB" id="9786493at2"/>